<organism evidence="2 3">
    <name type="scientific">Pleurodeles waltl</name>
    <name type="common">Iberian ribbed newt</name>
    <dbReference type="NCBI Taxonomy" id="8319"/>
    <lineage>
        <taxon>Eukaryota</taxon>
        <taxon>Metazoa</taxon>
        <taxon>Chordata</taxon>
        <taxon>Craniata</taxon>
        <taxon>Vertebrata</taxon>
        <taxon>Euteleostomi</taxon>
        <taxon>Amphibia</taxon>
        <taxon>Batrachia</taxon>
        <taxon>Caudata</taxon>
        <taxon>Salamandroidea</taxon>
        <taxon>Salamandridae</taxon>
        <taxon>Pleurodelinae</taxon>
        <taxon>Pleurodeles</taxon>
    </lineage>
</organism>
<feature type="region of interest" description="Disordered" evidence="1">
    <location>
        <begin position="1"/>
        <end position="37"/>
    </location>
</feature>
<feature type="region of interest" description="Disordered" evidence="1">
    <location>
        <begin position="88"/>
        <end position="131"/>
    </location>
</feature>
<evidence type="ECO:0000256" key="1">
    <source>
        <dbReference type="SAM" id="MobiDB-lite"/>
    </source>
</evidence>
<gene>
    <name evidence="2" type="ORF">NDU88_001301</name>
</gene>
<feature type="region of interest" description="Disordered" evidence="1">
    <location>
        <begin position="165"/>
        <end position="193"/>
    </location>
</feature>
<accession>A0AAV7U605</accession>
<dbReference type="EMBL" id="JANPWB010000005">
    <property type="protein sequence ID" value="KAJ1184495.1"/>
    <property type="molecule type" value="Genomic_DNA"/>
</dbReference>
<dbReference type="Proteomes" id="UP001066276">
    <property type="component" value="Chromosome 3_1"/>
</dbReference>
<feature type="compositionally biased region" description="Low complexity" evidence="1">
    <location>
        <begin position="22"/>
        <end position="37"/>
    </location>
</feature>
<reference evidence="2" key="1">
    <citation type="journal article" date="2022" name="bioRxiv">
        <title>Sequencing and chromosome-scale assembly of the giantPleurodeles waltlgenome.</title>
        <authorList>
            <person name="Brown T."/>
            <person name="Elewa A."/>
            <person name="Iarovenko S."/>
            <person name="Subramanian E."/>
            <person name="Araus A.J."/>
            <person name="Petzold A."/>
            <person name="Susuki M."/>
            <person name="Suzuki K.-i.T."/>
            <person name="Hayashi T."/>
            <person name="Toyoda A."/>
            <person name="Oliveira C."/>
            <person name="Osipova E."/>
            <person name="Leigh N.D."/>
            <person name="Simon A."/>
            <person name="Yun M.H."/>
        </authorList>
    </citation>
    <scope>NUCLEOTIDE SEQUENCE</scope>
    <source>
        <strain evidence="2">20211129_DDA</strain>
        <tissue evidence="2">Liver</tissue>
    </source>
</reference>
<sequence length="207" mass="21385">MPHTPARHPGPQTEPLDHPSGRRASSSSSMCLRSSQQQAVASFHQGLSFTAAPVAATGSRHPQVGTAAHGPVLLRSTPAGLAAVTRRQGRTPGLAFPHPSTSTLALAASPQPAGSASPAPTFSADQQSPAAQPLQGAQRLLYFKPADPCQRLVGGSQQPWRCSVLPQAHAGPSNSLMAPAKARPPPPSRPASLICSFTSVRRPTTGR</sequence>
<proteinExistence type="predicted"/>
<evidence type="ECO:0000313" key="3">
    <source>
        <dbReference type="Proteomes" id="UP001066276"/>
    </source>
</evidence>
<feature type="compositionally biased region" description="Low complexity" evidence="1">
    <location>
        <begin position="105"/>
        <end position="120"/>
    </location>
</feature>
<comment type="caution">
    <text evidence="2">The sequence shown here is derived from an EMBL/GenBank/DDBJ whole genome shotgun (WGS) entry which is preliminary data.</text>
</comment>
<evidence type="ECO:0000313" key="2">
    <source>
        <dbReference type="EMBL" id="KAJ1184495.1"/>
    </source>
</evidence>
<protein>
    <submittedName>
        <fullName evidence="2">Uncharacterized protein</fullName>
    </submittedName>
</protein>
<name>A0AAV7U605_PLEWA</name>
<dbReference type="AlphaFoldDB" id="A0AAV7U605"/>
<keyword evidence="3" id="KW-1185">Reference proteome</keyword>